<feature type="binding site" evidence="5">
    <location>
        <position position="100"/>
    </location>
    <ligand>
        <name>spermidine</name>
        <dbReference type="ChEBI" id="CHEBI:57834"/>
    </ligand>
</feature>
<evidence type="ECO:0000256" key="5">
    <source>
        <dbReference type="HAMAP-Rule" id="MF_00198"/>
    </source>
</evidence>
<evidence type="ECO:0000256" key="1">
    <source>
        <dbReference type="ARBA" id="ARBA00007867"/>
    </source>
</evidence>
<dbReference type="InterPro" id="IPR001045">
    <property type="entry name" value="Spermi_synthase"/>
</dbReference>
<dbReference type="InterPro" id="IPR030374">
    <property type="entry name" value="PABS"/>
</dbReference>
<dbReference type="Gene3D" id="3.40.50.150">
    <property type="entry name" value="Vaccinia Virus protein VP39"/>
    <property type="match status" value="1"/>
</dbReference>
<feature type="binding site" evidence="5">
    <location>
        <position position="47"/>
    </location>
    <ligand>
        <name>S-methyl-5'-thioadenosine</name>
        <dbReference type="ChEBI" id="CHEBI:17509"/>
    </ligand>
</feature>
<keyword evidence="3 5" id="KW-0745">Spermidine biosynthesis</keyword>
<reference evidence="9 10" key="1">
    <citation type="submission" date="2019-07" db="EMBL/GenBank/DDBJ databases">
        <title>Genome sequencing of lignin-degrading bacterial isolates.</title>
        <authorList>
            <person name="Gladden J."/>
        </authorList>
    </citation>
    <scope>NUCLEOTIDE SEQUENCE [LARGE SCALE GENOMIC DNA]</scope>
    <source>
        <strain evidence="9 10">J19</strain>
    </source>
</reference>
<feature type="domain" description="PABS" evidence="8">
    <location>
        <begin position="21"/>
        <end position="264"/>
    </location>
</feature>
<dbReference type="InterPro" id="IPR029063">
    <property type="entry name" value="SAM-dependent_MTases_sf"/>
</dbReference>
<dbReference type="GO" id="GO:0004766">
    <property type="term" value="F:spermidine synthase activity"/>
    <property type="evidence" value="ECO:0007669"/>
    <property type="project" value="UniProtKB-UniRule"/>
</dbReference>
<organism evidence="9 10">
    <name type="scientific">Pseudoxanthomonas taiwanensis J19</name>
    <dbReference type="NCBI Taxonomy" id="935569"/>
    <lineage>
        <taxon>Bacteria</taxon>
        <taxon>Pseudomonadati</taxon>
        <taxon>Pseudomonadota</taxon>
        <taxon>Gammaproteobacteria</taxon>
        <taxon>Lysobacterales</taxon>
        <taxon>Lysobacteraceae</taxon>
        <taxon>Pseudoxanthomonas</taxon>
    </lineage>
</organism>
<comment type="pathway">
    <text evidence="5">Amine and polyamine biosynthesis; spermidine biosynthesis; spermidine from putrescine: step 1/1.</text>
</comment>
<evidence type="ECO:0000313" key="10">
    <source>
        <dbReference type="Proteomes" id="UP000321583"/>
    </source>
</evidence>
<dbReference type="InterPro" id="IPR030373">
    <property type="entry name" value="PABS_CS"/>
</dbReference>
<dbReference type="Proteomes" id="UP000321583">
    <property type="component" value="Unassembled WGS sequence"/>
</dbReference>
<evidence type="ECO:0000256" key="2">
    <source>
        <dbReference type="ARBA" id="ARBA00022679"/>
    </source>
</evidence>
<comment type="caution">
    <text evidence="5">Lacks conserved residue(s) required for the propagation of feature annotation.</text>
</comment>
<sequence>MGVHPPQQEEPGLIPSNGHRAGLRLHLPPVAPAASNHLLADEHTGLQHVVVTRHPRFGGQLFLDGDLQISESDVAYGVAMTSPLLAHPRLERVAILGGGDGGVLAELIRTLEPLDALPSELTMVEIDPRVMELCRQHLPALCGDAFDSPHARIVTGDAFAWIAQARDLDAVVYDLTMDPVREGQSRAEFITGIIGHIARALRPGGVLSMQCCGHGRDDAADRALRREVLPLIRQAVDAHFARRCEQDVLVPSYQDLWTFLSARRR</sequence>
<feature type="region of interest" description="Disordered" evidence="7">
    <location>
        <begin position="1"/>
        <end position="21"/>
    </location>
</feature>
<gene>
    <name evidence="5" type="primary">speE</name>
    <name evidence="9" type="ORF">L613_006200000150</name>
</gene>
<dbReference type="EMBL" id="VLJS01000094">
    <property type="protein sequence ID" value="TWH05137.1"/>
    <property type="molecule type" value="Genomic_DNA"/>
</dbReference>
<comment type="catalytic activity">
    <reaction evidence="5">
        <text>S-adenosyl 3-(methylsulfanyl)propylamine + putrescine = S-methyl-5'-thioadenosine + spermidine + H(+)</text>
        <dbReference type="Rhea" id="RHEA:12721"/>
        <dbReference type="ChEBI" id="CHEBI:15378"/>
        <dbReference type="ChEBI" id="CHEBI:17509"/>
        <dbReference type="ChEBI" id="CHEBI:57443"/>
        <dbReference type="ChEBI" id="CHEBI:57834"/>
        <dbReference type="ChEBI" id="CHEBI:326268"/>
        <dbReference type="EC" id="2.5.1.16"/>
    </reaction>
</comment>
<dbReference type="PROSITE" id="PS51006">
    <property type="entry name" value="PABS_2"/>
    <property type="match status" value="1"/>
</dbReference>
<comment type="caution">
    <text evidence="9">The sequence shown here is derived from an EMBL/GenBank/DDBJ whole genome shotgun (WGS) entry which is preliminary data.</text>
</comment>
<name>A0A562D5U8_9GAMM</name>
<evidence type="ECO:0000259" key="8">
    <source>
        <dbReference type="PROSITE" id="PS51006"/>
    </source>
</evidence>
<comment type="similarity">
    <text evidence="1 5">Belongs to the spermidine/spermine synthase family.</text>
</comment>
<feature type="binding site" evidence="5">
    <location>
        <begin position="157"/>
        <end position="158"/>
    </location>
    <ligand>
        <name>S-methyl-5'-thioadenosine</name>
        <dbReference type="ChEBI" id="CHEBI:17509"/>
    </ligand>
</feature>
<comment type="subunit">
    <text evidence="5">Homodimer or homotetramer.</text>
</comment>
<dbReference type="CDD" id="cd02440">
    <property type="entry name" value="AdoMet_MTases"/>
    <property type="match status" value="1"/>
</dbReference>
<dbReference type="PANTHER" id="PTHR11558:SF11">
    <property type="entry name" value="SPERMIDINE SYNTHASE"/>
    <property type="match status" value="1"/>
</dbReference>
<dbReference type="SUPFAM" id="SSF53335">
    <property type="entry name" value="S-adenosyl-L-methionine-dependent methyltransferases"/>
    <property type="match status" value="1"/>
</dbReference>
<evidence type="ECO:0000256" key="7">
    <source>
        <dbReference type="SAM" id="MobiDB-lite"/>
    </source>
</evidence>
<evidence type="ECO:0000313" key="9">
    <source>
        <dbReference type="EMBL" id="TWH05137.1"/>
    </source>
</evidence>
<keyword evidence="2 5" id="KW-0808">Transferase</keyword>
<keyword evidence="10" id="KW-1185">Reference proteome</keyword>
<dbReference type="HAMAP" id="MF_00198">
    <property type="entry name" value="Spermidine_synth"/>
    <property type="match status" value="1"/>
</dbReference>
<dbReference type="EC" id="2.5.1.16" evidence="5"/>
<feature type="active site" description="Proton acceptor" evidence="5 6">
    <location>
        <position position="174"/>
    </location>
</feature>
<dbReference type="PROSITE" id="PS01330">
    <property type="entry name" value="PABS_1"/>
    <property type="match status" value="1"/>
</dbReference>
<keyword evidence="4 5" id="KW-0620">Polyamine biosynthesis</keyword>
<proteinExistence type="inferred from homology"/>
<dbReference type="Pfam" id="PF01564">
    <property type="entry name" value="Spermine_synth"/>
    <property type="match status" value="1"/>
</dbReference>
<dbReference type="PANTHER" id="PTHR11558">
    <property type="entry name" value="SPERMIDINE/SPERMINE SYNTHASE"/>
    <property type="match status" value="1"/>
</dbReference>
<comment type="function">
    <text evidence="5">Catalyzes the irreversible transfer of a propylamine group from the amino donor S-adenosylmethioninamine (decarboxy-AdoMet) to putrescine (1,4-diaminobutane) to yield spermidine.</text>
</comment>
<dbReference type="GO" id="GO:0005829">
    <property type="term" value="C:cytosol"/>
    <property type="evidence" value="ECO:0007669"/>
    <property type="project" value="TreeGrafter"/>
</dbReference>
<protein>
    <recommendedName>
        <fullName evidence="5">Polyamine aminopropyltransferase</fullName>
    </recommendedName>
    <alternativeName>
        <fullName evidence="5">Putrescine aminopropyltransferase</fullName>
        <shortName evidence="5">PAPT</shortName>
    </alternativeName>
    <alternativeName>
        <fullName evidence="5">Spermidine synthase</fullName>
        <shortName evidence="5">SPDS</shortName>
        <shortName evidence="5">SPDSY</shortName>
        <ecNumber evidence="5">2.5.1.16</ecNumber>
    </alternativeName>
</protein>
<accession>A0A562D5U8</accession>
<dbReference type="AlphaFoldDB" id="A0A562D5U8"/>
<feature type="binding site" evidence="5">
    <location>
        <position position="125"/>
    </location>
    <ligand>
        <name>S-methyl-5'-thioadenosine</name>
        <dbReference type="ChEBI" id="CHEBI:17509"/>
    </ligand>
</feature>
<evidence type="ECO:0000256" key="6">
    <source>
        <dbReference type="PROSITE-ProRule" id="PRU00354"/>
    </source>
</evidence>
<evidence type="ECO:0000256" key="3">
    <source>
        <dbReference type="ARBA" id="ARBA00023066"/>
    </source>
</evidence>
<dbReference type="UniPathway" id="UPA00248">
    <property type="reaction ID" value="UER00314"/>
</dbReference>
<dbReference type="GO" id="GO:0008295">
    <property type="term" value="P:spermidine biosynthetic process"/>
    <property type="evidence" value="ECO:0007669"/>
    <property type="project" value="UniProtKB-UniRule"/>
</dbReference>
<evidence type="ECO:0000256" key="4">
    <source>
        <dbReference type="ARBA" id="ARBA00023115"/>
    </source>
</evidence>